<feature type="chain" id="PRO_5045497379" description="DUF4189 domain-containing protein" evidence="1">
    <location>
        <begin position="31"/>
        <end position="195"/>
    </location>
</feature>
<keyword evidence="3" id="KW-1185">Reference proteome</keyword>
<evidence type="ECO:0000313" key="3">
    <source>
        <dbReference type="Proteomes" id="UP001597045"/>
    </source>
</evidence>
<evidence type="ECO:0008006" key="4">
    <source>
        <dbReference type="Google" id="ProtNLM"/>
    </source>
</evidence>
<proteinExistence type="predicted"/>
<sequence length="195" mass="20986">MSKYRALTRKMCAAVLVLIATPLIATPADAAPSTTASSADTTSNGRACLFLAPAGAGYAGHTGWAVLGTGTWYGGATEQESNSPTTGNASWIKGARNMAELINLFKHQPQRGDRPYTKYRCKNVAHADAAAATVKFKQLARTKYNFYNNNCLTRSIETFWAYSPDLNGLYRGANTPPTLYYTGTGLAGFEESHDI</sequence>
<dbReference type="Proteomes" id="UP001597045">
    <property type="component" value="Unassembled WGS sequence"/>
</dbReference>
<gene>
    <name evidence="2" type="ORF">ACFQ1S_10870</name>
</gene>
<keyword evidence="1" id="KW-0732">Signal</keyword>
<accession>A0ABW3M9S0</accession>
<organism evidence="2 3">
    <name type="scientific">Kibdelosporangium lantanae</name>
    <dbReference type="NCBI Taxonomy" id="1497396"/>
    <lineage>
        <taxon>Bacteria</taxon>
        <taxon>Bacillati</taxon>
        <taxon>Actinomycetota</taxon>
        <taxon>Actinomycetes</taxon>
        <taxon>Pseudonocardiales</taxon>
        <taxon>Pseudonocardiaceae</taxon>
        <taxon>Kibdelosporangium</taxon>
    </lineage>
</organism>
<evidence type="ECO:0000256" key="1">
    <source>
        <dbReference type="SAM" id="SignalP"/>
    </source>
</evidence>
<dbReference type="EMBL" id="JBHTIS010000494">
    <property type="protein sequence ID" value="MFD1046029.1"/>
    <property type="molecule type" value="Genomic_DNA"/>
</dbReference>
<comment type="caution">
    <text evidence="2">The sequence shown here is derived from an EMBL/GenBank/DDBJ whole genome shotgun (WGS) entry which is preliminary data.</text>
</comment>
<reference evidence="3" key="1">
    <citation type="journal article" date="2019" name="Int. J. Syst. Evol. Microbiol.">
        <title>The Global Catalogue of Microorganisms (GCM) 10K type strain sequencing project: providing services to taxonomists for standard genome sequencing and annotation.</title>
        <authorList>
            <consortium name="The Broad Institute Genomics Platform"/>
            <consortium name="The Broad Institute Genome Sequencing Center for Infectious Disease"/>
            <person name="Wu L."/>
            <person name="Ma J."/>
        </authorList>
    </citation>
    <scope>NUCLEOTIDE SEQUENCE [LARGE SCALE GENOMIC DNA]</scope>
    <source>
        <strain evidence="3">JCM 31486</strain>
    </source>
</reference>
<feature type="signal peptide" evidence="1">
    <location>
        <begin position="1"/>
        <end position="30"/>
    </location>
</feature>
<evidence type="ECO:0000313" key="2">
    <source>
        <dbReference type="EMBL" id="MFD1046029.1"/>
    </source>
</evidence>
<protein>
    <recommendedName>
        <fullName evidence="4">DUF4189 domain-containing protein</fullName>
    </recommendedName>
</protein>
<name>A0ABW3M9S0_9PSEU</name>